<dbReference type="InterPro" id="IPR011006">
    <property type="entry name" value="CheY-like_superfamily"/>
</dbReference>
<dbReference type="SMART" id="SM00387">
    <property type="entry name" value="HATPase_c"/>
    <property type="match status" value="1"/>
</dbReference>
<dbReference type="CDD" id="cd00088">
    <property type="entry name" value="HPT"/>
    <property type="match status" value="1"/>
</dbReference>
<feature type="modified residue" description="4-aspartylphosphate" evidence="10">
    <location>
        <position position="820"/>
    </location>
</feature>
<keyword evidence="17" id="KW-1185">Reference proteome</keyword>
<dbReference type="Proteomes" id="UP000233332">
    <property type="component" value="Unassembled WGS sequence"/>
</dbReference>
<dbReference type="SUPFAM" id="SSF55874">
    <property type="entry name" value="ATPase domain of HSP90 chaperone/DNA topoisomerase II/histidine kinase"/>
    <property type="match status" value="1"/>
</dbReference>
<dbReference type="GO" id="GO:0005524">
    <property type="term" value="F:ATP binding"/>
    <property type="evidence" value="ECO:0007669"/>
    <property type="project" value="UniProtKB-KW"/>
</dbReference>
<dbReference type="Pfam" id="PF00072">
    <property type="entry name" value="Response_reg"/>
    <property type="match status" value="1"/>
</dbReference>
<feature type="domain" description="Histidine kinase" evidence="12">
    <location>
        <begin position="213"/>
        <end position="463"/>
    </location>
</feature>
<dbReference type="InterPro" id="IPR001789">
    <property type="entry name" value="Sig_transdc_resp-reg_receiver"/>
</dbReference>
<dbReference type="SUPFAM" id="SSF47384">
    <property type="entry name" value="Homodimeric domain of signal transducing histidine kinase"/>
    <property type="match status" value="1"/>
</dbReference>
<dbReference type="SMART" id="SM00260">
    <property type="entry name" value="CheW"/>
    <property type="match status" value="1"/>
</dbReference>
<dbReference type="GO" id="GO:0000155">
    <property type="term" value="F:phosphorelay sensor kinase activity"/>
    <property type="evidence" value="ECO:0007669"/>
    <property type="project" value="InterPro"/>
</dbReference>
<evidence type="ECO:0000256" key="4">
    <source>
        <dbReference type="ARBA" id="ARBA00022553"/>
    </source>
</evidence>
<dbReference type="SMART" id="SM00448">
    <property type="entry name" value="REC"/>
    <property type="match status" value="1"/>
</dbReference>
<dbReference type="InterPro" id="IPR036890">
    <property type="entry name" value="HATPase_C_sf"/>
</dbReference>
<evidence type="ECO:0000256" key="1">
    <source>
        <dbReference type="ARBA" id="ARBA00000085"/>
    </source>
</evidence>
<keyword evidence="7" id="KW-0902">Two-component regulatory system</keyword>
<dbReference type="PRINTS" id="PR00344">
    <property type="entry name" value="BCTRLSENSOR"/>
</dbReference>
<evidence type="ECO:0000256" key="3">
    <source>
        <dbReference type="ARBA" id="ARBA00021495"/>
    </source>
</evidence>
<evidence type="ECO:0000256" key="2">
    <source>
        <dbReference type="ARBA" id="ARBA00012438"/>
    </source>
</evidence>
<feature type="region of interest" description="Disordered" evidence="11">
    <location>
        <begin position="167"/>
        <end position="204"/>
    </location>
</feature>
<dbReference type="InterPro" id="IPR036061">
    <property type="entry name" value="CheW-like_dom_sf"/>
</dbReference>
<dbReference type="EC" id="2.7.13.3" evidence="2"/>
<dbReference type="SUPFAM" id="SSF47226">
    <property type="entry name" value="Histidine-containing phosphotransfer domain, HPT domain"/>
    <property type="match status" value="1"/>
</dbReference>
<accession>A0A2N3L5V4</accession>
<evidence type="ECO:0000256" key="7">
    <source>
        <dbReference type="ARBA" id="ARBA00023012"/>
    </source>
</evidence>
<dbReference type="SMART" id="SM01231">
    <property type="entry name" value="H-kinase_dim"/>
    <property type="match status" value="1"/>
</dbReference>
<dbReference type="GO" id="GO:0005737">
    <property type="term" value="C:cytoplasm"/>
    <property type="evidence" value="ECO:0007669"/>
    <property type="project" value="InterPro"/>
</dbReference>
<dbReference type="EMBL" id="NXGX01000004">
    <property type="protein sequence ID" value="PKR58195.1"/>
    <property type="molecule type" value="Genomic_DNA"/>
</dbReference>
<dbReference type="Pfam" id="PF01627">
    <property type="entry name" value="Hpt"/>
    <property type="match status" value="1"/>
</dbReference>
<dbReference type="InterPro" id="IPR036097">
    <property type="entry name" value="HisK_dim/P_sf"/>
</dbReference>
<dbReference type="Gene3D" id="1.10.287.560">
    <property type="entry name" value="Histidine kinase CheA-like, homodimeric domain"/>
    <property type="match status" value="1"/>
</dbReference>
<feature type="domain" description="CheW-like" evidence="14">
    <location>
        <begin position="465"/>
        <end position="606"/>
    </location>
</feature>
<dbReference type="FunFam" id="3.30.565.10:FF:000016">
    <property type="entry name" value="Chemotaxis protein CheA, putative"/>
    <property type="match status" value="1"/>
</dbReference>
<dbReference type="InterPro" id="IPR002545">
    <property type="entry name" value="CheW-lke_dom"/>
</dbReference>
<dbReference type="AlphaFoldDB" id="A0A2N3L5V4"/>
<proteinExistence type="predicted"/>
<dbReference type="PANTHER" id="PTHR43395:SF1">
    <property type="entry name" value="CHEMOTAXIS PROTEIN CHEA"/>
    <property type="match status" value="1"/>
</dbReference>
<gene>
    <name evidence="16" type="ORF">COO92_10610</name>
</gene>
<feature type="domain" description="CheW-like" evidence="14">
    <location>
        <begin position="628"/>
        <end position="756"/>
    </location>
</feature>
<dbReference type="InterPro" id="IPR051315">
    <property type="entry name" value="Bact_Chemotaxis_CheA"/>
</dbReference>
<evidence type="ECO:0000259" key="13">
    <source>
        <dbReference type="PROSITE" id="PS50110"/>
    </source>
</evidence>
<reference evidence="16 17" key="1">
    <citation type="submission" date="2017-09" db="EMBL/GenBank/DDBJ databases">
        <title>Biodiversity and function of Thalassospira species in the particle-attached aromatic-hydrocarbon-degrading consortia from the surface seawater of the China South Sea.</title>
        <authorList>
            <person name="Dong C."/>
            <person name="Lai Q."/>
            <person name="Shao Z."/>
        </authorList>
    </citation>
    <scope>NUCLEOTIDE SEQUENCE [LARGE SCALE GENOMIC DNA]</scope>
    <source>
        <strain evidence="16 17">139Z-12</strain>
    </source>
</reference>
<keyword evidence="5" id="KW-0808">Transferase</keyword>
<dbReference type="GeneID" id="98668800"/>
<comment type="function">
    <text evidence="8">Involved in the transmission of sensory signals from the chemoreceptors to the flagellar motors. CheA is autophosphorylated; it can transfer its phosphate group to either CheB or CheY.</text>
</comment>
<dbReference type="RefSeq" id="WP_022731833.1">
    <property type="nucleotide sequence ID" value="NZ_NXGX01000004.1"/>
</dbReference>
<dbReference type="PROSITE" id="PS50110">
    <property type="entry name" value="RESPONSE_REGULATORY"/>
    <property type="match status" value="1"/>
</dbReference>
<keyword evidence="6 16" id="KW-0418">Kinase</keyword>
<evidence type="ECO:0000259" key="12">
    <source>
        <dbReference type="PROSITE" id="PS50109"/>
    </source>
</evidence>
<evidence type="ECO:0000313" key="16">
    <source>
        <dbReference type="EMBL" id="PKR58195.1"/>
    </source>
</evidence>
<feature type="domain" description="Response regulatory" evidence="13">
    <location>
        <begin position="770"/>
        <end position="887"/>
    </location>
</feature>
<dbReference type="SMART" id="SM00073">
    <property type="entry name" value="HPT"/>
    <property type="match status" value="1"/>
</dbReference>
<evidence type="ECO:0000256" key="5">
    <source>
        <dbReference type="ARBA" id="ARBA00022679"/>
    </source>
</evidence>
<dbReference type="Gene3D" id="3.30.565.10">
    <property type="entry name" value="Histidine kinase-like ATPase, C-terminal domain"/>
    <property type="match status" value="1"/>
</dbReference>
<feature type="compositionally biased region" description="Low complexity" evidence="11">
    <location>
        <begin position="172"/>
        <end position="201"/>
    </location>
</feature>
<dbReference type="SUPFAM" id="SSF52172">
    <property type="entry name" value="CheY-like"/>
    <property type="match status" value="1"/>
</dbReference>
<dbReference type="Pfam" id="PF02518">
    <property type="entry name" value="HATPase_c"/>
    <property type="match status" value="1"/>
</dbReference>
<protein>
    <recommendedName>
        <fullName evidence="3">Chemotaxis protein CheA</fullName>
        <ecNumber evidence="2">2.7.13.3</ecNumber>
    </recommendedName>
</protein>
<evidence type="ECO:0000256" key="8">
    <source>
        <dbReference type="ARBA" id="ARBA00035100"/>
    </source>
</evidence>
<evidence type="ECO:0000259" key="15">
    <source>
        <dbReference type="PROSITE" id="PS50894"/>
    </source>
</evidence>
<dbReference type="PROSITE" id="PS50894">
    <property type="entry name" value="HPT"/>
    <property type="match status" value="1"/>
</dbReference>
<dbReference type="InterPro" id="IPR008207">
    <property type="entry name" value="Sig_transdc_His_kin_Hpt_dom"/>
</dbReference>
<dbReference type="GO" id="GO:0006935">
    <property type="term" value="P:chemotaxis"/>
    <property type="evidence" value="ECO:0007669"/>
    <property type="project" value="UniProtKB-KW"/>
</dbReference>
<dbReference type="Pfam" id="PF02895">
    <property type="entry name" value="H-kinase_dim"/>
    <property type="match status" value="1"/>
</dbReference>
<sequence length="889" mass="96542">MDDLLSEFLTETSESLSTLDVELVKLEQNPNDPDILSNIFRLVHTIKGTCGFLGLPRLEAVAHAGENVLGKIRDGELIVTPPAVTLVLESIDTIKYLLGELEQNEAEPDGNDADLIARLNHFADTGTIMGGDAAPAAAVEEAPADDAPEMTDDERLQAIFDATEVDPEVAEPEAPAAAPPAAAKSQEVAPAKPAKAAGPKAEAPRAEVKESSVAAQTIRVNVELLENLMTLVSELVLTRNQLLQMVRGKDDSEFTVPLQRLSHITTDLQEGVMKTRMQPIGNAWAKLPRIVRDLALEMNKKIDLQMIGADTELDRQVLELIKDPLTHMVRNSADHGLEDIPGRREVGKPETGTVTLNAYHEGGHIIIEISDDGRGLNLERIKAKAITNGLATESELESMGDQQIQQFIFKAGFSTAEKVTSVSGRGVGMDVVRTNIEKIGGTVELKSVEGRGSTFIIKIPLTLAIVSALIVESGGERFAIPQISVLELVRASNNSEHSIERIHDTPVLRLRNRLLPLVTLKKILGLDTTEEADDGVDEEAFIVVAQVGTYSFGIIVDRVFDTEEIVVKPVAPILRDLSLFSGNTILGDGSVIMILDPNGIANRTGEITVGDSQGVEGKAKADASDGETTSMLVFRAGGNEVRAVPLALVARLEEIDVENIEHSNGRPLVQYRGKLMPLVFIDGGYQMKTEGRQPTLVFQDRERTMGLVVDEIVDIVDDVLNVELTADQDGLVGSAVIDGKATDLIDAGYYLELAFSDWFGTEENGGEKKRVLLIDDSPFFRNLLTPMLSVAGFRVTALENAEQAMELKNRGEVFDAIISDIEMPGMNGFEFAEALQNDELWGETPIIALSSHTKDEDFERGRQVGFSDYVAKFDRDALVSTLIQTLSTI</sequence>
<dbReference type="PROSITE" id="PS50851">
    <property type="entry name" value="CHEW"/>
    <property type="match status" value="2"/>
</dbReference>
<evidence type="ECO:0000259" key="14">
    <source>
        <dbReference type="PROSITE" id="PS50851"/>
    </source>
</evidence>
<dbReference type="PROSITE" id="PS50109">
    <property type="entry name" value="HIS_KIN"/>
    <property type="match status" value="1"/>
</dbReference>
<dbReference type="Gene3D" id="3.40.50.2300">
    <property type="match status" value="1"/>
</dbReference>
<dbReference type="InterPro" id="IPR004358">
    <property type="entry name" value="Sig_transdc_His_kin-like_C"/>
</dbReference>
<dbReference type="InterPro" id="IPR037006">
    <property type="entry name" value="CheA-like_homodim_sf"/>
</dbReference>
<dbReference type="InterPro" id="IPR004105">
    <property type="entry name" value="CheA-like_dim"/>
</dbReference>
<feature type="domain" description="HPt" evidence="15">
    <location>
        <begin position="1"/>
        <end position="101"/>
    </location>
</feature>
<dbReference type="Gene3D" id="2.30.30.40">
    <property type="entry name" value="SH3 Domains"/>
    <property type="match status" value="1"/>
</dbReference>
<comment type="caution">
    <text evidence="16">The sequence shown here is derived from an EMBL/GenBank/DDBJ whole genome shotgun (WGS) entry which is preliminary data.</text>
</comment>
<evidence type="ECO:0000256" key="9">
    <source>
        <dbReference type="PROSITE-ProRule" id="PRU00110"/>
    </source>
</evidence>
<name>A0A2N3L5V4_9PROT</name>
<dbReference type="CDD" id="cd16916">
    <property type="entry name" value="HATPase_CheA-like"/>
    <property type="match status" value="1"/>
</dbReference>
<dbReference type="InterPro" id="IPR003594">
    <property type="entry name" value="HATPase_dom"/>
</dbReference>
<dbReference type="Gene3D" id="1.20.120.160">
    <property type="entry name" value="HPT domain"/>
    <property type="match status" value="1"/>
</dbReference>
<dbReference type="PANTHER" id="PTHR43395">
    <property type="entry name" value="SENSOR HISTIDINE KINASE CHEA"/>
    <property type="match status" value="1"/>
</dbReference>
<dbReference type="SUPFAM" id="SSF50341">
    <property type="entry name" value="CheW-like"/>
    <property type="match status" value="2"/>
</dbReference>
<comment type="catalytic activity">
    <reaction evidence="1">
        <text>ATP + protein L-histidine = ADP + protein N-phospho-L-histidine.</text>
        <dbReference type="EC" id="2.7.13.3"/>
    </reaction>
</comment>
<keyword evidence="4 10" id="KW-0597">Phosphoprotein</keyword>
<dbReference type="CDD" id="cd17546">
    <property type="entry name" value="REC_hyHK_CKI1_RcsC-like"/>
    <property type="match status" value="1"/>
</dbReference>
<evidence type="ECO:0000313" key="17">
    <source>
        <dbReference type="Proteomes" id="UP000233332"/>
    </source>
</evidence>
<feature type="modified residue" description="Phosphohistidine" evidence="9">
    <location>
        <position position="44"/>
    </location>
</feature>
<evidence type="ECO:0000256" key="6">
    <source>
        <dbReference type="ARBA" id="ARBA00022777"/>
    </source>
</evidence>
<evidence type="ECO:0000256" key="11">
    <source>
        <dbReference type="SAM" id="MobiDB-lite"/>
    </source>
</evidence>
<dbReference type="InterPro" id="IPR005467">
    <property type="entry name" value="His_kinase_dom"/>
</dbReference>
<dbReference type="InterPro" id="IPR036641">
    <property type="entry name" value="HPT_dom_sf"/>
</dbReference>
<evidence type="ECO:0000256" key="10">
    <source>
        <dbReference type="PROSITE-ProRule" id="PRU00169"/>
    </source>
</evidence>
<dbReference type="Pfam" id="PF01584">
    <property type="entry name" value="CheW"/>
    <property type="match status" value="2"/>
</dbReference>
<organism evidence="16 17">
    <name type="scientific">Thalassospira lohafexi</name>
    <dbReference type="NCBI Taxonomy" id="744227"/>
    <lineage>
        <taxon>Bacteria</taxon>
        <taxon>Pseudomonadati</taxon>
        <taxon>Pseudomonadota</taxon>
        <taxon>Alphaproteobacteria</taxon>
        <taxon>Rhodospirillales</taxon>
        <taxon>Thalassospiraceae</taxon>
        <taxon>Thalassospira</taxon>
    </lineage>
</organism>